<gene>
    <name evidence="8" type="ORF">WMO14_12665</name>
</gene>
<dbReference type="EMBL" id="JBBMER010000013">
    <property type="protein sequence ID" value="MEQ2380706.1"/>
    <property type="molecule type" value="Genomic_DNA"/>
</dbReference>
<accession>A0ABV1C1Z5</accession>
<dbReference type="Pfam" id="PF03553">
    <property type="entry name" value="Na_H_antiporter"/>
    <property type="match status" value="1"/>
</dbReference>
<feature type="transmembrane region" description="Helical" evidence="6">
    <location>
        <begin position="345"/>
        <end position="366"/>
    </location>
</feature>
<dbReference type="PANTHER" id="PTHR43478">
    <property type="entry name" value="NA+/H+ ANTIPORTER-RELATED"/>
    <property type="match status" value="1"/>
</dbReference>
<evidence type="ECO:0000256" key="1">
    <source>
        <dbReference type="ARBA" id="ARBA00004651"/>
    </source>
</evidence>
<proteinExistence type="predicted"/>
<reference evidence="8 9" key="1">
    <citation type="submission" date="2024-03" db="EMBL/GenBank/DDBJ databases">
        <title>Human intestinal bacterial collection.</title>
        <authorList>
            <person name="Pauvert C."/>
            <person name="Hitch T.C.A."/>
            <person name="Clavel T."/>
        </authorList>
    </citation>
    <scope>NUCLEOTIDE SEQUENCE [LARGE SCALE GENOMIC DNA]</scope>
    <source>
        <strain evidence="8 9">CLA-AA-H255</strain>
    </source>
</reference>
<keyword evidence="9" id="KW-1185">Reference proteome</keyword>
<feature type="transmembrane region" description="Helical" evidence="6">
    <location>
        <begin position="188"/>
        <end position="210"/>
    </location>
</feature>
<comment type="subcellular location">
    <subcellularLocation>
        <location evidence="1">Cell membrane</location>
        <topology evidence="1">Multi-pass membrane protein</topology>
    </subcellularLocation>
</comment>
<evidence type="ECO:0000256" key="3">
    <source>
        <dbReference type="ARBA" id="ARBA00022692"/>
    </source>
</evidence>
<evidence type="ECO:0000259" key="7">
    <source>
        <dbReference type="Pfam" id="PF03553"/>
    </source>
</evidence>
<name>A0ABV1C1Z5_9FIRM</name>
<feature type="transmembrane region" description="Helical" evidence="6">
    <location>
        <begin position="307"/>
        <end position="324"/>
    </location>
</feature>
<evidence type="ECO:0000256" key="5">
    <source>
        <dbReference type="ARBA" id="ARBA00023136"/>
    </source>
</evidence>
<feature type="transmembrane region" description="Helical" evidence="6">
    <location>
        <begin position="139"/>
        <end position="168"/>
    </location>
</feature>
<feature type="transmembrane region" description="Helical" evidence="6">
    <location>
        <begin position="27"/>
        <end position="49"/>
    </location>
</feature>
<keyword evidence="3 6" id="KW-0812">Transmembrane</keyword>
<feature type="transmembrane region" description="Helical" evidence="6">
    <location>
        <begin position="258"/>
        <end position="287"/>
    </location>
</feature>
<evidence type="ECO:0000256" key="6">
    <source>
        <dbReference type="SAM" id="Phobius"/>
    </source>
</evidence>
<keyword evidence="5 6" id="KW-0472">Membrane</keyword>
<evidence type="ECO:0000256" key="4">
    <source>
        <dbReference type="ARBA" id="ARBA00022989"/>
    </source>
</evidence>
<comment type="caution">
    <text evidence="8">The sequence shown here is derived from an EMBL/GenBank/DDBJ whole genome shotgun (WGS) entry which is preliminary data.</text>
</comment>
<dbReference type="PANTHER" id="PTHR43478:SF1">
    <property type="entry name" value="NA+_H+ ANTIPORTER NHAC-LIKE C-TERMINAL DOMAIN-CONTAINING PROTEIN"/>
    <property type="match status" value="1"/>
</dbReference>
<feature type="transmembrane region" description="Helical" evidence="6">
    <location>
        <begin position="429"/>
        <end position="449"/>
    </location>
</feature>
<keyword evidence="4 6" id="KW-1133">Transmembrane helix</keyword>
<feature type="domain" description="Na+/H+ antiporter NhaC-like C-terminal" evidence="7">
    <location>
        <begin position="150"/>
        <end position="448"/>
    </location>
</feature>
<feature type="transmembrane region" description="Helical" evidence="6">
    <location>
        <begin position="99"/>
        <end position="118"/>
    </location>
</feature>
<evidence type="ECO:0000313" key="9">
    <source>
        <dbReference type="Proteomes" id="UP001442364"/>
    </source>
</evidence>
<evidence type="ECO:0000313" key="8">
    <source>
        <dbReference type="EMBL" id="MEQ2380706.1"/>
    </source>
</evidence>
<sequence length="450" mass="48517">MSYGLIAVIIVIGIVIGAIATKKCEPFLIGGSIIGAIFLYKQDFITEWVNTLEGVMSDEAYLILVCGLFGSIIALLTASKGHFGFAKIVSKICNSERKTLFTTFILGVIIFIDDYLNVLSIGTAMKKVYDKVKVPREALAYLLDSTGSPVCVMFPFSSWAAYFGAIFFAQESVQALGAKTWMGAYIKAIPFCIYPIVALLIVILFSAGVFPKLGGMKKAYERVATTGKVYSDASKKYNMDDGEGEQDGNIFNFLVPMLVLVVVACVTGNLVVAQIICLAVTLVMYLAEKLMTFTEYWDNFVKGFADMLPIIILLIAALTFQTIASQMQMTEFFIDITQPILSAKIFPMLAFIITGILAFMIANAWGVCTLVAPVLLPLGASVGANAILIMAAILSGCAFGNHACFYCDTTVLASQGSGIDNFDHAVSQLPYVLIGAGISIIGFLVLGFVM</sequence>
<keyword evidence="2" id="KW-1003">Cell membrane</keyword>
<protein>
    <submittedName>
        <fullName evidence="8">Na+/H+ antiporter NhaC family protein</fullName>
    </submittedName>
</protein>
<dbReference type="InterPro" id="IPR018461">
    <property type="entry name" value="Na/H_Antiport_NhaC-like_C"/>
</dbReference>
<feature type="transmembrane region" description="Helical" evidence="6">
    <location>
        <begin position="61"/>
        <end position="79"/>
    </location>
</feature>
<dbReference type="RefSeq" id="WP_070101779.1">
    <property type="nucleotide sequence ID" value="NZ_DAWDAH010000013.1"/>
</dbReference>
<evidence type="ECO:0000256" key="2">
    <source>
        <dbReference type="ARBA" id="ARBA00022475"/>
    </source>
</evidence>
<dbReference type="Proteomes" id="UP001442364">
    <property type="component" value="Unassembled WGS sequence"/>
</dbReference>
<organism evidence="8 9">
    <name type="scientific">[Lactobacillus] rogosae</name>
    <dbReference type="NCBI Taxonomy" id="706562"/>
    <lineage>
        <taxon>Bacteria</taxon>
        <taxon>Bacillati</taxon>
        <taxon>Bacillota</taxon>
        <taxon>Clostridia</taxon>
        <taxon>Lachnospirales</taxon>
        <taxon>Lachnospiraceae</taxon>
        <taxon>Lachnospira</taxon>
    </lineage>
</organism>